<keyword evidence="1" id="KW-0175">Coiled coil</keyword>
<evidence type="ECO:0000313" key="3">
    <source>
        <dbReference type="EMBL" id="KAL3701815.1"/>
    </source>
</evidence>
<evidence type="ECO:0000256" key="1">
    <source>
        <dbReference type="SAM" id="Coils"/>
    </source>
</evidence>
<dbReference type="EMBL" id="JBJQOH010000001">
    <property type="protein sequence ID" value="KAL3701815.1"/>
    <property type="molecule type" value="Genomic_DNA"/>
</dbReference>
<dbReference type="Proteomes" id="UP001633002">
    <property type="component" value="Unassembled WGS sequence"/>
</dbReference>
<evidence type="ECO:0000256" key="2">
    <source>
        <dbReference type="SAM" id="MobiDB-lite"/>
    </source>
</evidence>
<proteinExistence type="predicted"/>
<feature type="coiled-coil region" evidence="1">
    <location>
        <begin position="89"/>
        <end position="116"/>
    </location>
</feature>
<reference evidence="3 4" key="1">
    <citation type="submission" date="2024-09" db="EMBL/GenBank/DDBJ databases">
        <title>Chromosome-scale assembly of Riccia sorocarpa.</title>
        <authorList>
            <person name="Paukszto L."/>
        </authorList>
    </citation>
    <scope>NUCLEOTIDE SEQUENCE [LARGE SCALE GENOMIC DNA]</scope>
    <source>
        <strain evidence="3">LP-2024</strain>
        <tissue evidence="3">Aerial parts of the thallus</tissue>
    </source>
</reference>
<protein>
    <submittedName>
        <fullName evidence="3">Uncharacterized protein</fullName>
    </submittedName>
</protein>
<organism evidence="3 4">
    <name type="scientific">Riccia sorocarpa</name>
    <dbReference type="NCBI Taxonomy" id="122646"/>
    <lineage>
        <taxon>Eukaryota</taxon>
        <taxon>Viridiplantae</taxon>
        <taxon>Streptophyta</taxon>
        <taxon>Embryophyta</taxon>
        <taxon>Marchantiophyta</taxon>
        <taxon>Marchantiopsida</taxon>
        <taxon>Marchantiidae</taxon>
        <taxon>Marchantiales</taxon>
        <taxon>Ricciaceae</taxon>
        <taxon>Riccia</taxon>
    </lineage>
</organism>
<accession>A0ABD3IHB0</accession>
<name>A0ABD3IHB0_9MARC</name>
<feature type="compositionally biased region" description="Polar residues" evidence="2">
    <location>
        <begin position="1"/>
        <end position="24"/>
    </location>
</feature>
<keyword evidence="4" id="KW-1185">Reference proteome</keyword>
<dbReference type="AlphaFoldDB" id="A0ABD3IHB0"/>
<gene>
    <name evidence="3" type="ORF">R1sor_019837</name>
</gene>
<evidence type="ECO:0000313" key="4">
    <source>
        <dbReference type="Proteomes" id="UP001633002"/>
    </source>
</evidence>
<sequence>MRGSVTPSVSAPMATASSSSNPDTYGSIESEKYDALGKEHAVQLRELQAKNQTLTKQVKDLQESNSTVTELKADNERFAVKVTALNCAKEAHGAKIQDLEKHVTNLNNKYNTAANLLKEKDAALKAALAPQILRSTKKVMHLPKLYSGLRLCKTK</sequence>
<feature type="region of interest" description="Disordered" evidence="2">
    <location>
        <begin position="1"/>
        <end position="32"/>
    </location>
</feature>
<comment type="caution">
    <text evidence="3">The sequence shown here is derived from an EMBL/GenBank/DDBJ whole genome shotgun (WGS) entry which is preliminary data.</text>
</comment>